<gene>
    <name evidence="1" type="ORF">ER308_08940</name>
</gene>
<dbReference type="EMBL" id="CP036402">
    <property type="protein sequence ID" value="QBI19662.1"/>
    <property type="molecule type" value="Genomic_DNA"/>
</dbReference>
<protein>
    <submittedName>
        <fullName evidence="1">Uncharacterized protein</fullName>
    </submittedName>
</protein>
<proteinExistence type="predicted"/>
<accession>A0A411YEW8</accession>
<keyword evidence="2" id="KW-1185">Reference proteome</keyword>
<evidence type="ECO:0000313" key="2">
    <source>
        <dbReference type="Proteomes" id="UP000291469"/>
    </source>
</evidence>
<dbReference type="Proteomes" id="UP000291469">
    <property type="component" value="Chromosome"/>
</dbReference>
<organism evidence="1 2">
    <name type="scientific">Egibacter rhizosphaerae</name>
    <dbReference type="NCBI Taxonomy" id="1670831"/>
    <lineage>
        <taxon>Bacteria</taxon>
        <taxon>Bacillati</taxon>
        <taxon>Actinomycetota</taxon>
        <taxon>Nitriliruptoria</taxon>
        <taxon>Egibacterales</taxon>
        <taxon>Egibacteraceae</taxon>
        <taxon>Egibacter</taxon>
    </lineage>
</organism>
<evidence type="ECO:0000313" key="1">
    <source>
        <dbReference type="EMBL" id="QBI19662.1"/>
    </source>
</evidence>
<dbReference type="RefSeq" id="WP_131154659.1">
    <property type="nucleotide sequence ID" value="NZ_CP036402.1"/>
</dbReference>
<name>A0A411YEW8_9ACTN</name>
<reference evidence="1 2" key="1">
    <citation type="submission" date="2019-01" db="EMBL/GenBank/DDBJ databases">
        <title>Egibacter rhizosphaerae EGI 80759T.</title>
        <authorList>
            <person name="Chen D.-D."/>
            <person name="Tian Y."/>
            <person name="Jiao J.-Y."/>
            <person name="Zhang X.-T."/>
            <person name="Zhang Y.-G."/>
            <person name="Zhang Y."/>
            <person name="Xiao M."/>
            <person name="Shu W.-S."/>
            <person name="Li W.-J."/>
        </authorList>
    </citation>
    <scope>NUCLEOTIDE SEQUENCE [LARGE SCALE GENOMIC DNA]</scope>
    <source>
        <strain evidence="1 2">EGI 80759</strain>
    </source>
</reference>
<dbReference type="KEGG" id="erz:ER308_08940"/>
<sequence length="118" mass="13360">MFLVGGCVLALALTLTWLLTQPEFAEVELYDYEVGEGGEALLVEWHSDQNCLQERRDVAVSETEDSVVVTVSVRECRRWPHLWRERPDETPVAVGGQDRIELDEPLDDRQVLLGAPPE</sequence>
<dbReference type="AlphaFoldDB" id="A0A411YEW8"/>